<name>A0ABX8LYL0_9GAMM</name>
<evidence type="ECO:0000313" key="1">
    <source>
        <dbReference type="EMBL" id="QXF34414.1"/>
    </source>
</evidence>
<keyword evidence="2" id="KW-1185">Reference proteome</keyword>
<reference evidence="1 2" key="1">
    <citation type="submission" date="2017-03" db="EMBL/GenBank/DDBJ databases">
        <title>Genome comparison of Photorhabdus luminescens strain 0813-124 phase variants.</title>
        <authorList>
            <person name="Chien C.-C."/>
            <person name="Chen W.-J."/>
            <person name="Shih M.-C."/>
            <person name="Hsieh F.-C."/>
        </authorList>
    </citation>
    <scope>NUCLEOTIDE SEQUENCE [LARGE SCALE GENOMIC DNA]</scope>
    <source>
        <strain evidence="1 2">0813-124 phase II</strain>
    </source>
</reference>
<protein>
    <submittedName>
        <fullName evidence="1">Uncharacterized protein</fullName>
    </submittedName>
</protein>
<organism evidence="1 2">
    <name type="scientific">Photorhabdus akhurstii</name>
    <dbReference type="NCBI Taxonomy" id="171438"/>
    <lineage>
        <taxon>Bacteria</taxon>
        <taxon>Pseudomonadati</taxon>
        <taxon>Pseudomonadota</taxon>
        <taxon>Gammaproteobacteria</taxon>
        <taxon>Enterobacterales</taxon>
        <taxon>Morganellaceae</taxon>
        <taxon>Photorhabdus</taxon>
    </lineage>
</organism>
<evidence type="ECO:0000313" key="2">
    <source>
        <dbReference type="Proteomes" id="UP000693715"/>
    </source>
</evidence>
<accession>A0ABX8LYL0</accession>
<gene>
    <name evidence="1" type="ORF">B0X70_15605</name>
</gene>
<sequence>MYFNRFFGPCPPPGLPVNVMVNNLKALRAFRLISPPALGEGLRRILLKGQEVKGSNLHSLIC</sequence>
<dbReference type="Proteomes" id="UP000693715">
    <property type="component" value="Chromosome"/>
</dbReference>
<proteinExistence type="predicted"/>
<dbReference type="EMBL" id="CP020335">
    <property type="protein sequence ID" value="QXF34414.1"/>
    <property type="molecule type" value="Genomic_DNA"/>
</dbReference>